<keyword evidence="4" id="KW-1185">Reference proteome</keyword>
<proteinExistence type="predicted"/>
<organism evidence="5">
    <name type="scientific">Gongylonema pulchrum</name>
    <dbReference type="NCBI Taxonomy" id="637853"/>
    <lineage>
        <taxon>Eukaryota</taxon>
        <taxon>Metazoa</taxon>
        <taxon>Ecdysozoa</taxon>
        <taxon>Nematoda</taxon>
        <taxon>Chromadorea</taxon>
        <taxon>Rhabditida</taxon>
        <taxon>Spirurina</taxon>
        <taxon>Spiruromorpha</taxon>
        <taxon>Spiruroidea</taxon>
        <taxon>Gongylonematidae</taxon>
        <taxon>Gongylonema</taxon>
    </lineage>
</organism>
<feature type="signal peptide" evidence="1">
    <location>
        <begin position="1"/>
        <end position="24"/>
    </location>
</feature>
<evidence type="ECO:0000259" key="2">
    <source>
        <dbReference type="Pfam" id="PF13802"/>
    </source>
</evidence>
<gene>
    <name evidence="3" type="ORF">GPUH_LOCUS22462</name>
</gene>
<dbReference type="EMBL" id="UYRT01095158">
    <property type="protein sequence ID" value="VDN40066.1"/>
    <property type="molecule type" value="Genomic_DNA"/>
</dbReference>
<name>A0A183ENC1_9BILA</name>
<dbReference type="Proteomes" id="UP000271098">
    <property type="component" value="Unassembled WGS sequence"/>
</dbReference>
<evidence type="ECO:0000313" key="4">
    <source>
        <dbReference type="Proteomes" id="UP000271098"/>
    </source>
</evidence>
<dbReference type="AlphaFoldDB" id="A0A183ENC1"/>
<evidence type="ECO:0000313" key="5">
    <source>
        <dbReference type="WBParaSite" id="GPUH_0002248901-mRNA-1"/>
    </source>
</evidence>
<feature type="domain" description="Glycoside hydrolase family 31 N-terminal" evidence="2">
    <location>
        <begin position="78"/>
        <end position="242"/>
    </location>
</feature>
<evidence type="ECO:0000256" key="1">
    <source>
        <dbReference type="SAM" id="SignalP"/>
    </source>
</evidence>
<reference evidence="3 4" key="2">
    <citation type="submission" date="2018-11" db="EMBL/GenBank/DDBJ databases">
        <authorList>
            <consortium name="Pathogen Informatics"/>
        </authorList>
    </citation>
    <scope>NUCLEOTIDE SEQUENCE [LARGE SCALE GENOMIC DNA]</scope>
</reference>
<accession>A0A183ENC1</accession>
<feature type="chain" id="PRO_5043139218" evidence="1">
    <location>
        <begin position="25"/>
        <end position="247"/>
    </location>
</feature>
<reference evidence="5" key="1">
    <citation type="submission" date="2016-06" db="UniProtKB">
        <authorList>
            <consortium name="WormBaseParasite"/>
        </authorList>
    </citation>
    <scope>IDENTIFICATION</scope>
</reference>
<dbReference type="InterPro" id="IPR025887">
    <property type="entry name" value="Glyco_hydro_31_N_dom"/>
</dbReference>
<dbReference type="Pfam" id="PF13802">
    <property type="entry name" value="Gal_mutarotas_2"/>
    <property type="match status" value="1"/>
</dbReference>
<protein>
    <submittedName>
        <fullName evidence="5">Gal_mutarotas_2 domain-containing protein</fullName>
    </submittedName>
</protein>
<keyword evidence="1" id="KW-0732">Signal</keyword>
<dbReference type="OrthoDB" id="5862065at2759"/>
<sequence length="247" mass="27681">MLRGGFSLDAALVLLLFWAHITAAVDRTAFRRCEQSGFCKRHRTQVGQVKYTVSDVTHNGTALMARLQSTVNTLRLVIVQLNDSTLRFKSIEIGKDSAVLITAQDAKVLLTYVPFRVDVFEKDVLLISIGKDSAVLITAQDAKVLLSYVPFRVDVFEKDVLLISVNPNNALKFEHFRKKEDGNETEAEAGFWEEDFRSIHDPKPFGSSSVGIDLSFIGYKFIYGLPEHADSFALRSTAYVLFILKKA</sequence>
<evidence type="ECO:0000313" key="3">
    <source>
        <dbReference type="EMBL" id="VDN40066.1"/>
    </source>
</evidence>
<dbReference type="WBParaSite" id="GPUH_0002248901-mRNA-1">
    <property type="protein sequence ID" value="GPUH_0002248901-mRNA-1"/>
    <property type="gene ID" value="GPUH_0002248901"/>
</dbReference>